<dbReference type="SUPFAM" id="SSF52540">
    <property type="entry name" value="P-loop containing nucleoside triphosphate hydrolases"/>
    <property type="match status" value="1"/>
</dbReference>
<sequence length="1311" mass="146865">MSWLRSKKSSVNNLKADDAALNRSRTPTPSNPDGKAAKRTFRSGLLTIRVMGAEGVSLPPGVAVPSAVQAALTSQQAKVAASVSPSSINQQRLANKSRGSRDSVQRTQCWWLPYLVMEYEVNQVLITPLGGDLEMPLYMYQAHFDVSRNSEISLQCYIRTEEPKCGGDGLADDLGNDIFLGGLKFVPNFDEMGNHDQWYNFVGGAGKIQIGVLYQPRYGQSVSMDDFELMTVIGKGSFGKVLQVRKRDTSRIYALKTIRKAHIVDRNEITHTLAERLVLAQVDSPFIVPLKFSFQSEQKLYLVLAFVNGGELFHHLQREQRFDEQRSSAELLLALEHLHELDVVYRDLKPENILLDYTGHIALCDFGLCKLNMKDNEKTNTFCGTPEYLAPEILSGNGYDKSIDWWTLGVLLYEMLAGLPPFYDEETEKMYEKILNDPLLFGEEFSPEACSILTGLLNRNPSHRLGVRGAEEIKRHPFFHKHIDFKLLAAKKIQPPFKPSVASPVDVSNFDMVFTEEAPVDSFVEDSKLSQTVQAQFDVLGQVNPDIVLTSSHADDDFIDMLNTQMESANGTLQIRPFKEFVASRGRDRLLGLSLFSHFSAEENDLPPSSEPDSHSLRPKNAYDFMRSRREITGDPTARRWNASIRLSNFTSVEFSPLCMASIGALLDHIVREKALSDCDDEGIGGIDIRDIEILSVDQAMQINADALLSLQVFENESHASVHSDKTKEGLSLFGILNGTKTTSGRALLRTWLLRPSLSIPEISARHDAVECFVLPENVVTANMMHKHLKGIKNVPHIMALMKDGKARLTDWQGLVKFTYHVTMLRDSLSELNNPGHVEVLKKVVAALDIPTFREIGIKVNDIIDWEESSSHERVCVRPHIDEDLDNRKFTYHGIDSVLSNVAEQISQTIPAEYTTCLNVVYFPQLGYLICVPMSEEWRGEAGIQPLEGWTFQFSSDTNVYFKSQEMNDLDVHIGDLHSTIVDRELEIIQELLEEVLVCVGEITAACDVCAELDCLLSFGEASRLYDYRRPEMIQENLIEITQGRHPLQERVVDTFVPNDARLIGGAGIGSNPEYPEDGKQWNSVLLCTGANACGKSVYMKQLTYFRDVDGAGLFCGVLRHLLKRGSDCPKVLVATHFHGVFNEELLDPERVPVSFRHMQVMFTSSSGASVEPRSLGCSSTTASPSASTSYDGRDSGTLRPLEKKITYLYRVAEGLSLDSHAANCAHIFGIPSRIVERAQYVTYLLTTHKLGLLLDERMSDDERADLEDAEAVCRRFLEWDLKSEKDYDEKQVKTKLGKVLGRVMNDANNS</sequence>
<keyword evidence="6" id="KW-0418">Kinase</keyword>
<proteinExistence type="predicted"/>
<dbReference type="InterPro" id="IPR000961">
    <property type="entry name" value="AGC-kinase_C"/>
</dbReference>
<evidence type="ECO:0000256" key="4">
    <source>
        <dbReference type="ARBA" id="ARBA00022679"/>
    </source>
</evidence>
<dbReference type="SUPFAM" id="SSF48334">
    <property type="entry name" value="DNA repair protein MutS, domain III"/>
    <property type="match status" value="1"/>
</dbReference>
<evidence type="ECO:0000256" key="7">
    <source>
        <dbReference type="ARBA" id="ARBA00022840"/>
    </source>
</evidence>
<dbReference type="GO" id="GO:0004674">
    <property type="term" value="F:protein serine/threonine kinase activity"/>
    <property type="evidence" value="ECO:0007669"/>
    <property type="project" value="UniProtKB-KW"/>
</dbReference>
<dbReference type="InterPro" id="IPR000719">
    <property type="entry name" value="Prot_kinase_dom"/>
</dbReference>
<evidence type="ECO:0000256" key="1">
    <source>
        <dbReference type="ARBA" id="ARBA00012513"/>
    </source>
</evidence>
<dbReference type="Gene3D" id="1.10.510.10">
    <property type="entry name" value="Transferase(Phosphotransferase) domain 1"/>
    <property type="match status" value="1"/>
</dbReference>
<dbReference type="GO" id="GO:0106310">
    <property type="term" value="F:protein serine kinase activity"/>
    <property type="evidence" value="ECO:0007669"/>
    <property type="project" value="RHEA"/>
</dbReference>
<dbReference type="EC" id="2.7.11.1" evidence="1"/>
<feature type="domain" description="Protein kinase" evidence="13">
    <location>
        <begin position="227"/>
        <end position="479"/>
    </location>
</feature>
<dbReference type="Gene3D" id="3.40.50.300">
    <property type="entry name" value="P-loop containing nucleotide triphosphate hydrolases"/>
    <property type="match status" value="2"/>
</dbReference>
<feature type="binding site" evidence="11">
    <location>
        <position position="260"/>
    </location>
    <ligand>
        <name>ATP</name>
        <dbReference type="ChEBI" id="CHEBI:30616"/>
    </ligand>
</feature>
<dbReference type="EMBL" id="NHYD01001347">
    <property type="protein sequence ID" value="PPQ91450.1"/>
    <property type="molecule type" value="Genomic_DNA"/>
</dbReference>
<dbReference type="InterPro" id="IPR011009">
    <property type="entry name" value="Kinase-like_dom_sf"/>
</dbReference>
<accession>A0A409XL46</accession>
<dbReference type="PROSITE" id="PS50011">
    <property type="entry name" value="PROTEIN_KINASE_DOM"/>
    <property type="match status" value="1"/>
</dbReference>
<keyword evidence="7 11" id="KW-0067">ATP-binding</keyword>
<comment type="catalytic activity">
    <reaction evidence="9">
        <text>L-threonyl-[protein] + ATP = O-phospho-L-threonyl-[protein] + ADP + H(+)</text>
        <dbReference type="Rhea" id="RHEA:46608"/>
        <dbReference type="Rhea" id="RHEA-COMP:11060"/>
        <dbReference type="Rhea" id="RHEA-COMP:11605"/>
        <dbReference type="ChEBI" id="CHEBI:15378"/>
        <dbReference type="ChEBI" id="CHEBI:30013"/>
        <dbReference type="ChEBI" id="CHEBI:30616"/>
        <dbReference type="ChEBI" id="CHEBI:61977"/>
        <dbReference type="ChEBI" id="CHEBI:456216"/>
        <dbReference type="EC" id="2.7.11.1"/>
    </reaction>
</comment>
<dbReference type="InterPro" id="IPR007696">
    <property type="entry name" value="DNA_mismatch_repair_MutS_core"/>
</dbReference>
<evidence type="ECO:0000256" key="2">
    <source>
        <dbReference type="ARBA" id="ARBA00022527"/>
    </source>
</evidence>
<evidence type="ECO:0000256" key="12">
    <source>
        <dbReference type="SAM" id="MobiDB-lite"/>
    </source>
</evidence>
<dbReference type="FunFam" id="3.30.200.20:FF:000048">
    <property type="entry name" value="Non-specific serine/threonine protein kinase"/>
    <property type="match status" value="1"/>
</dbReference>
<evidence type="ECO:0000256" key="6">
    <source>
        <dbReference type="ARBA" id="ARBA00022777"/>
    </source>
</evidence>
<dbReference type="InParanoid" id="A0A409XL46"/>
<reference evidence="15 16" key="1">
    <citation type="journal article" date="2018" name="Evol. Lett.">
        <title>Horizontal gene cluster transfer increased hallucinogenic mushroom diversity.</title>
        <authorList>
            <person name="Reynolds H.T."/>
            <person name="Vijayakumar V."/>
            <person name="Gluck-Thaler E."/>
            <person name="Korotkin H.B."/>
            <person name="Matheny P.B."/>
            <person name="Slot J.C."/>
        </authorList>
    </citation>
    <scope>NUCLEOTIDE SEQUENCE [LARGE SCALE GENOMIC DNA]</scope>
    <source>
        <strain evidence="15 16">2631</strain>
    </source>
</reference>
<gene>
    <name evidence="15" type="ORF">CVT25_014149</name>
</gene>
<dbReference type="InterPro" id="IPR017892">
    <property type="entry name" value="Pkinase_C"/>
</dbReference>
<keyword evidence="8" id="KW-0238">DNA-binding</keyword>
<dbReference type="InterPro" id="IPR008271">
    <property type="entry name" value="Ser/Thr_kinase_AS"/>
</dbReference>
<dbReference type="SUPFAM" id="SSF56112">
    <property type="entry name" value="Protein kinase-like (PK-like)"/>
    <property type="match status" value="1"/>
</dbReference>
<dbReference type="Pfam" id="PF00433">
    <property type="entry name" value="Pkinase_C"/>
    <property type="match status" value="1"/>
</dbReference>
<evidence type="ECO:0000256" key="11">
    <source>
        <dbReference type="PROSITE-ProRule" id="PRU10141"/>
    </source>
</evidence>
<evidence type="ECO:0000256" key="3">
    <source>
        <dbReference type="ARBA" id="ARBA00022553"/>
    </source>
</evidence>
<evidence type="ECO:0000259" key="13">
    <source>
        <dbReference type="PROSITE" id="PS50011"/>
    </source>
</evidence>
<evidence type="ECO:0000256" key="9">
    <source>
        <dbReference type="ARBA" id="ARBA00047899"/>
    </source>
</evidence>
<keyword evidence="4" id="KW-0808">Transferase</keyword>
<comment type="caution">
    <text evidence="15">The sequence shown here is derived from an EMBL/GenBank/DDBJ whole genome shotgun (WGS) entry which is preliminary data.</text>
</comment>
<evidence type="ECO:0000313" key="16">
    <source>
        <dbReference type="Proteomes" id="UP000283269"/>
    </source>
</evidence>
<evidence type="ECO:0000313" key="15">
    <source>
        <dbReference type="EMBL" id="PPQ91450.1"/>
    </source>
</evidence>
<evidence type="ECO:0000256" key="10">
    <source>
        <dbReference type="ARBA" id="ARBA00048679"/>
    </source>
</evidence>
<dbReference type="Pfam" id="PF00069">
    <property type="entry name" value="Pkinase"/>
    <property type="match status" value="1"/>
</dbReference>
<dbReference type="Gene3D" id="1.10.1420.10">
    <property type="match status" value="1"/>
</dbReference>
<dbReference type="InterPro" id="IPR017441">
    <property type="entry name" value="Protein_kinase_ATP_BS"/>
</dbReference>
<feature type="domain" description="AGC-kinase C-terminal" evidence="14">
    <location>
        <begin position="481"/>
        <end position="552"/>
    </location>
</feature>
<dbReference type="GO" id="GO:0006298">
    <property type="term" value="P:mismatch repair"/>
    <property type="evidence" value="ECO:0007669"/>
    <property type="project" value="InterPro"/>
</dbReference>
<dbReference type="InterPro" id="IPR000432">
    <property type="entry name" value="DNA_mismatch_repair_MutS_C"/>
</dbReference>
<dbReference type="CDD" id="cd11651">
    <property type="entry name" value="YPK1_N_like"/>
    <property type="match status" value="1"/>
</dbReference>
<feature type="region of interest" description="Disordered" evidence="12">
    <location>
        <begin position="1"/>
        <end position="38"/>
    </location>
</feature>
<dbReference type="SMART" id="SM00533">
    <property type="entry name" value="MUTSd"/>
    <property type="match status" value="1"/>
</dbReference>
<feature type="compositionally biased region" description="Low complexity" evidence="12">
    <location>
        <begin position="1179"/>
        <end position="1190"/>
    </location>
</feature>
<dbReference type="SMART" id="SM00220">
    <property type="entry name" value="S_TKc"/>
    <property type="match status" value="1"/>
</dbReference>
<dbReference type="InterPro" id="IPR027417">
    <property type="entry name" value="P-loop_NTPase"/>
</dbReference>
<evidence type="ECO:0000256" key="8">
    <source>
        <dbReference type="ARBA" id="ARBA00023125"/>
    </source>
</evidence>
<keyword evidence="3" id="KW-0597">Phosphoprotein</keyword>
<evidence type="ECO:0000259" key="14">
    <source>
        <dbReference type="PROSITE" id="PS51285"/>
    </source>
</evidence>
<dbReference type="SMART" id="SM00133">
    <property type="entry name" value="S_TK_X"/>
    <property type="match status" value="1"/>
</dbReference>
<dbReference type="InterPro" id="IPR036187">
    <property type="entry name" value="DNA_mismatch_repair_MutS_sf"/>
</dbReference>
<dbReference type="PANTHER" id="PTHR24351">
    <property type="entry name" value="RIBOSOMAL PROTEIN S6 KINASE"/>
    <property type="match status" value="1"/>
</dbReference>
<keyword evidence="2" id="KW-0723">Serine/threonine-protein kinase</keyword>
<dbReference type="OrthoDB" id="63267at2759"/>
<keyword evidence="16" id="KW-1185">Reference proteome</keyword>
<evidence type="ECO:0000256" key="5">
    <source>
        <dbReference type="ARBA" id="ARBA00022741"/>
    </source>
</evidence>
<comment type="catalytic activity">
    <reaction evidence="10">
        <text>L-seryl-[protein] + ATP = O-phospho-L-seryl-[protein] + ADP + H(+)</text>
        <dbReference type="Rhea" id="RHEA:17989"/>
        <dbReference type="Rhea" id="RHEA-COMP:9863"/>
        <dbReference type="Rhea" id="RHEA-COMP:11604"/>
        <dbReference type="ChEBI" id="CHEBI:15378"/>
        <dbReference type="ChEBI" id="CHEBI:29999"/>
        <dbReference type="ChEBI" id="CHEBI:30616"/>
        <dbReference type="ChEBI" id="CHEBI:83421"/>
        <dbReference type="ChEBI" id="CHEBI:456216"/>
        <dbReference type="EC" id="2.7.11.1"/>
    </reaction>
</comment>
<feature type="region of interest" description="Disordered" evidence="12">
    <location>
        <begin position="1169"/>
        <end position="1196"/>
    </location>
</feature>
<dbReference type="STRING" id="93625.A0A409XL46"/>
<dbReference type="GO" id="GO:0005524">
    <property type="term" value="F:ATP binding"/>
    <property type="evidence" value="ECO:0007669"/>
    <property type="project" value="UniProtKB-UniRule"/>
</dbReference>
<protein>
    <recommendedName>
        <fullName evidence="1">non-specific serine/threonine protein kinase</fullName>
        <ecNumber evidence="1">2.7.11.1</ecNumber>
    </recommendedName>
</protein>
<name>A0A409XL46_PSICY</name>
<dbReference type="FunFam" id="1.10.510.10:FF:000008">
    <property type="entry name" value="Non-specific serine/threonine protein kinase"/>
    <property type="match status" value="1"/>
</dbReference>
<dbReference type="Proteomes" id="UP000283269">
    <property type="component" value="Unassembled WGS sequence"/>
</dbReference>
<organism evidence="15 16">
    <name type="scientific">Psilocybe cyanescens</name>
    <dbReference type="NCBI Taxonomy" id="93625"/>
    <lineage>
        <taxon>Eukaryota</taxon>
        <taxon>Fungi</taxon>
        <taxon>Dikarya</taxon>
        <taxon>Basidiomycota</taxon>
        <taxon>Agaricomycotina</taxon>
        <taxon>Agaricomycetes</taxon>
        <taxon>Agaricomycetidae</taxon>
        <taxon>Agaricales</taxon>
        <taxon>Agaricineae</taxon>
        <taxon>Strophariaceae</taxon>
        <taxon>Psilocybe</taxon>
    </lineage>
</organism>
<dbReference type="GO" id="GO:0030983">
    <property type="term" value="F:mismatched DNA binding"/>
    <property type="evidence" value="ECO:0007669"/>
    <property type="project" value="InterPro"/>
</dbReference>
<dbReference type="Gene3D" id="3.30.200.20">
    <property type="entry name" value="Phosphorylase Kinase, domain 1"/>
    <property type="match status" value="1"/>
</dbReference>
<dbReference type="PROSITE" id="PS00108">
    <property type="entry name" value="PROTEIN_KINASE_ST"/>
    <property type="match status" value="1"/>
</dbReference>
<dbReference type="PROSITE" id="PS51285">
    <property type="entry name" value="AGC_KINASE_CTER"/>
    <property type="match status" value="1"/>
</dbReference>
<dbReference type="SMART" id="SM00534">
    <property type="entry name" value="MUTSac"/>
    <property type="match status" value="1"/>
</dbReference>
<dbReference type="Pfam" id="PF05192">
    <property type="entry name" value="MutS_III"/>
    <property type="match status" value="1"/>
</dbReference>
<keyword evidence="5 11" id="KW-0547">Nucleotide-binding</keyword>
<dbReference type="PROSITE" id="PS00107">
    <property type="entry name" value="PROTEIN_KINASE_ATP"/>
    <property type="match status" value="1"/>
</dbReference>